<reference evidence="4 5" key="1">
    <citation type="journal article" date="2010" name="Nature">
        <title>Genome sequence of the palaeopolyploid soybean.</title>
        <authorList>
            <person name="Schmutz J."/>
            <person name="Cannon S.B."/>
            <person name="Schlueter J."/>
            <person name="Ma J."/>
            <person name="Mitros T."/>
            <person name="Nelson W."/>
            <person name="Hyten D.L."/>
            <person name="Song Q."/>
            <person name="Thelen J.J."/>
            <person name="Cheng J."/>
            <person name="Xu D."/>
            <person name="Hellsten U."/>
            <person name="May G.D."/>
            <person name="Yu Y."/>
            <person name="Sakurai T."/>
            <person name="Umezawa T."/>
            <person name="Bhattacharyya M.K."/>
            <person name="Sandhu D."/>
            <person name="Valliyodan B."/>
            <person name="Lindquist E."/>
            <person name="Peto M."/>
            <person name="Grant D."/>
            <person name="Shu S."/>
            <person name="Goodstein D."/>
            <person name="Barry K."/>
            <person name="Futrell-Griggs M."/>
            <person name="Abernathy B."/>
            <person name="Du J."/>
            <person name="Tian Z."/>
            <person name="Zhu L."/>
            <person name="Gill N."/>
            <person name="Joshi T."/>
            <person name="Libault M."/>
            <person name="Sethuraman A."/>
            <person name="Zhang X.-C."/>
            <person name="Shinozaki K."/>
            <person name="Nguyen H.T."/>
            <person name="Wing R.A."/>
            <person name="Cregan P."/>
            <person name="Specht J."/>
            <person name="Grimwood J."/>
            <person name="Rokhsar D."/>
            <person name="Stacey G."/>
            <person name="Shoemaker R.C."/>
            <person name="Jackson S.A."/>
        </authorList>
    </citation>
    <scope>NUCLEOTIDE SEQUENCE [LARGE SCALE GENOMIC DNA]</scope>
    <source>
        <strain evidence="5">cv. Williams 82</strain>
        <tissue evidence="4">Callus</tissue>
    </source>
</reference>
<dbReference type="PANTHER" id="PTHR47955:SF15">
    <property type="entry name" value="CYTOCHROME P450 71A2-LIKE"/>
    <property type="match status" value="1"/>
</dbReference>
<gene>
    <name evidence="4" type="ORF">GLYMA_06G176000</name>
</gene>
<dbReference type="GO" id="GO:0020037">
    <property type="term" value="F:heme binding"/>
    <property type="evidence" value="ECO:0007669"/>
    <property type="project" value="InterPro"/>
</dbReference>
<dbReference type="Pfam" id="PF00067">
    <property type="entry name" value="p450"/>
    <property type="match status" value="1"/>
</dbReference>
<dbReference type="SUPFAM" id="SSF48264">
    <property type="entry name" value="Cytochrome P450"/>
    <property type="match status" value="1"/>
</dbReference>
<dbReference type="SMR" id="A0A0R0JS86"/>
<comment type="similarity">
    <text evidence="1">Belongs to the cytochrome P450 family.</text>
</comment>
<dbReference type="EMBL" id="CM000839">
    <property type="protein sequence ID" value="KRH54292.1"/>
    <property type="molecule type" value="Genomic_DNA"/>
</dbReference>
<evidence type="ECO:0000313" key="6">
    <source>
        <dbReference type="Proteomes" id="UP000008827"/>
    </source>
</evidence>
<reference evidence="5" key="2">
    <citation type="submission" date="2018-02" db="UniProtKB">
        <authorList>
            <consortium name="EnsemblPlants"/>
        </authorList>
    </citation>
    <scope>IDENTIFICATION</scope>
    <source>
        <strain evidence="5">Williams 82</strain>
    </source>
</reference>
<dbReference type="PANTHER" id="PTHR47955">
    <property type="entry name" value="CYTOCHROME P450 FAMILY 71 PROTEIN"/>
    <property type="match status" value="1"/>
</dbReference>
<evidence type="ECO:0000256" key="1">
    <source>
        <dbReference type="ARBA" id="ARBA00010617"/>
    </source>
</evidence>
<sequence length="113" mass="12812">MLQLGQLPVWVVSSANLAREVMQTHDPVLASRPHLPATEILLYECKDVGHSSNGETWREKRKLCVNELLSMKRVRSVQFIREEEVEALVSYIRKACSVINLSEMLVTASRTSC</sequence>
<dbReference type="AlphaFoldDB" id="A0A0R0JS86"/>
<keyword evidence="2" id="KW-0479">Metal-binding</keyword>
<evidence type="ECO:0008006" key="7">
    <source>
        <dbReference type="Google" id="ProtNLM"/>
    </source>
</evidence>
<evidence type="ECO:0000313" key="4">
    <source>
        <dbReference type="EMBL" id="KRH54292.1"/>
    </source>
</evidence>
<dbReference type="Proteomes" id="UP000008827">
    <property type="component" value="Chromosome 6"/>
</dbReference>
<keyword evidence="3" id="KW-0408">Iron</keyword>
<evidence type="ECO:0000256" key="2">
    <source>
        <dbReference type="ARBA" id="ARBA00022723"/>
    </source>
</evidence>
<dbReference type="GO" id="GO:0005506">
    <property type="term" value="F:iron ion binding"/>
    <property type="evidence" value="ECO:0007669"/>
    <property type="project" value="InterPro"/>
</dbReference>
<name>A0A0R0JS86_SOYBN</name>
<keyword evidence="6" id="KW-1185">Reference proteome</keyword>
<evidence type="ECO:0000256" key="3">
    <source>
        <dbReference type="ARBA" id="ARBA00023004"/>
    </source>
</evidence>
<dbReference type="OMA" id="YANESHN"/>
<organism evidence="4">
    <name type="scientific">Glycine max</name>
    <name type="common">Soybean</name>
    <name type="synonym">Glycine hispida</name>
    <dbReference type="NCBI Taxonomy" id="3847"/>
    <lineage>
        <taxon>Eukaryota</taxon>
        <taxon>Viridiplantae</taxon>
        <taxon>Streptophyta</taxon>
        <taxon>Embryophyta</taxon>
        <taxon>Tracheophyta</taxon>
        <taxon>Spermatophyta</taxon>
        <taxon>Magnoliopsida</taxon>
        <taxon>eudicotyledons</taxon>
        <taxon>Gunneridae</taxon>
        <taxon>Pentapetalae</taxon>
        <taxon>rosids</taxon>
        <taxon>fabids</taxon>
        <taxon>Fabales</taxon>
        <taxon>Fabaceae</taxon>
        <taxon>Papilionoideae</taxon>
        <taxon>50 kb inversion clade</taxon>
        <taxon>NPAAA clade</taxon>
        <taxon>indigoferoid/millettioid clade</taxon>
        <taxon>Phaseoleae</taxon>
        <taxon>Glycine</taxon>
        <taxon>Glycine subgen. Soja</taxon>
    </lineage>
</organism>
<proteinExistence type="inferred from homology"/>
<dbReference type="EnsemblPlants" id="KRH54292">
    <property type="protein sequence ID" value="KRH54292"/>
    <property type="gene ID" value="GLYMA_06G176000"/>
</dbReference>
<dbReference type="OrthoDB" id="1434613at2759"/>
<dbReference type="InParanoid" id="A0A0R0JS86"/>
<reference evidence="4" key="3">
    <citation type="submission" date="2018-07" db="EMBL/GenBank/DDBJ databases">
        <title>WGS assembly of Glycine max.</title>
        <authorList>
            <person name="Schmutz J."/>
            <person name="Cannon S."/>
            <person name="Schlueter J."/>
            <person name="Ma J."/>
            <person name="Mitros T."/>
            <person name="Nelson W."/>
            <person name="Hyten D."/>
            <person name="Song Q."/>
            <person name="Thelen J."/>
            <person name="Cheng J."/>
            <person name="Xu D."/>
            <person name="Hellsten U."/>
            <person name="May G."/>
            <person name="Yu Y."/>
            <person name="Sakurai T."/>
            <person name="Umezawa T."/>
            <person name="Bhattacharyya M."/>
            <person name="Sandhu D."/>
            <person name="Valliyodan B."/>
            <person name="Lindquist E."/>
            <person name="Peto M."/>
            <person name="Grant D."/>
            <person name="Shu S."/>
            <person name="Goodstein D."/>
            <person name="Barry K."/>
            <person name="Futrell-Griggs M."/>
            <person name="Abernathy B."/>
            <person name="Du J."/>
            <person name="Tian Z."/>
            <person name="Zhu L."/>
            <person name="Gill N."/>
            <person name="Joshi T."/>
            <person name="Libault M."/>
            <person name="Sethuraman A."/>
            <person name="Zhang X."/>
            <person name="Shinozaki K."/>
            <person name="Nguyen H."/>
            <person name="Wing R."/>
            <person name="Cregan P."/>
            <person name="Specht J."/>
            <person name="Grimwood J."/>
            <person name="Rokhsar D."/>
            <person name="Stacey G."/>
            <person name="Shoemaker R."/>
            <person name="Jackson S."/>
        </authorList>
    </citation>
    <scope>NUCLEOTIDE SEQUENCE</scope>
    <source>
        <tissue evidence="4">Callus</tissue>
    </source>
</reference>
<dbReference type="GO" id="GO:0004497">
    <property type="term" value="F:monooxygenase activity"/>
    <property type="evidence" value="ECO:0007669"/>
    <property type="project" value="InterPro"/>
</dbReference>
<protein>
    <recommendedName>
        <fullName evidence="7">Cytochrome P450</fullName>
    </recommendedName>
</protein>
<dbReference type="Gene3D" id="1.10.630.10">
    <property type="entry name" value="Cytochrome P450"/>
    <property type="match status" value="1"/>
</dbReference>
<dbReference type="Gramene" id="KRH54292">
    <property type="protein sequence ID" value="KRH54292"/>
    <property type="gene ID" value="GLYMA_06G176000"/>
</dbReference>
<dbReference type="InterPro" id="IPR001128">
    <property type="entry name" value="Cyt_P450"/>
</dbReference>
<dbReference type="InterPro" id="IPR036396">
    <property type="entry name" value="Cyt_P450_sf"/>
</dbReference>
<dbReference type="GO" id="GO:0016705">
    <property type="term" value="F:oxidoreductase activity, acting on paired donors, with incorporation or reduction of molecular oxygen"/>
    <property type="evidence" value="ECO:0007669"/>
    <property type="project" value="InterPro"/>
</dbReference>
<evidence type="ECO:0000313" key="5">
    <source>
        <dbReference type="EnsemblPlants" id="KRH54292"/>
    </source>
</evidence>
<accession>A0A0R0JS86</accession>